<evidence type="ECO:0000256" key="4">
    <source>
        <dbReference type="ARBA" id="ARBA00022692"/>
    </source>
</evidence>
<feature type="transmembrane region" description="Helical" evidence="9">
    <location>
        <begin position="80"/>
        <end position="103"/>
    </location>
</feature>
<dbReference type="AlphaFoldDB" id="A0A9P1IB68"/>
<dbReference type="SUPFAM" id="SSF81338">
    <property type="entry name" value="Aquaporin-like"/>
    <property type="match status" value="1"/>
</dbReference>
<feature type="transmembrane region" description="Helical" evidence="9">
    <location>
        <begin position="157"/>
        <end position="182"/>
    </location>
</feature>
<dbReference type="CDD" id="cd00333">
    <property type="entry name" value="MIP"/>
    <property type="match status" value="1"/>
</dbReference>
<keyword evidence="12" id="KW-1185">Reference proteome</keyword>
<dbReference type="InterPro" id="IPR023271">
    <property type="entry name" value="Aquaporin-like"/>
</dbReference>
<feature type="transmembrane region" description="Helical" evidence="9">
    <location>
        <begin position="300"/>
        <end position="319"/>
    </location>
</feature>
<dbReference type="GO" id="GO:0016323">
    <property type="term" value="C:basolateral plasma membrane"/>
    <property type="evidence" value="ECO:0007669"/>
    <property type="project" value="TreeGrafter"/>
</dbReference>
<evidence type="ECO:0000256" key="8">
    <source>
        <dbReference type="RuleBase" id="RU000477"/>
    </source>
</evidence>
<reference evidence="11" key="1">
    <citation type="submission" date="2022-11" db="EMBL/GenBank/DDBJ databases">
        <authorList>
            <person name="Kikuchi T."/>
        </authorList>
    </citation>
    <scope>NUCLEOTIDE SEQUENCE</scope>
    <source>
        <strain evidence="11">PS1010</strain>
    </source>
</reference>
<feature type="transmembrane region" description="Helical" evidence="9">
    <location>
        <begin position="115"/>
        <end position="136"/>
    </location>
</feature>
<evidence type="ECO:0000256" key="5">
    <source>
        <dbReference type="ARBA" id="ARBA00022989"/>
    </source>
</evidence>
<evidence type="ECO:0000256" key="9">
    <source>
        <dbReference type="SAM" id="Phobius"/>
    </source>
</evidence>
<comment type="subcellular location">
    <subcellularLocation>
        <location evidence="1">Membrane</location>
        <topology evidence="1">Multi-pass membrane protein</topology>
    </subcellularLocation>
</comment>
<dbReference type="GO" id="GO:0015250">
    <property type="term" value="F:water channel activity"/>
    <property type="evidence" value="ECO:0007669"/>
    <property type="project" value="TreeGrafter"/>
</dbReference>
<dbReference type="Pfam" id="PF00230">
    <property type="entry name" value="MIP"/>
    <property type="match status" value="1"/>
</dbReference>
<dbReference type="InterPro" id="IPR050363">
    <property type="entry name" value="MIP/Aquaporin"/>
</dbReference>
<organism evidence="11 12">
    <name type="scientific">Caenorhabditis angaria</name>
    <dbReference type="NCBI Taxonomy" id="860376"/>
    <lineage>
        <taxon>Eukaryota</taxon>
        <taxon>Metazoa</taxon>
        <taxon>Ecdysozoa</taxon>
        <taxon>Nematoda</taxon>
        <taxon>Chromadorea</taxon>
        <taxon>Rhabditida</taxon>
        <taxon>Rhabditina</taxon>
        <taxon>Rhabditomorpha</taxon>
        <taxon>Rhabditoidea</taxon>
        <taxon>Rhabditidae</taxon>
        <taxon>Peloderinae</taxon>
        <taxon>Caenorhabditis</taxon>
    </lineage>
</organism>
<evidence type="ECO:0000313" key="11">
    <source>
        <dbReference type="EMBL" id="CAI5441721.1"/>
    </source>
</evidence>
<comment type="function">
    <text evidence="7">Aquaglyceroporin that may modulate the water content and osmolytes during anhydrobiosis.</text>
</comment>
<keyword evidence="4 8" id="KW-0812">Transmembrane</keyword>
<dbReference type="PANTHER" id="PTHR43829:SF8">
    <property type="entry name" value="AQUAPORIN"/>
    <property type="match status" value="1"/>
</dbReference>
<evidence type="ECO:0000256" key="6">
    <source>
        <dbReference type="ARBA" id="ARBA00023136"/>
    </source>
</evidence>
<feature type="transmembrane region" description="Helical" evidence="9">
    <location>
        <begin position="220"/>
        <end position="238"/>
    </location>
</feature>
<feature type="signal peptide" evidence="10">
    <location>
        <begin position="1"/>
        <end position="18"/>
    </location>
</feature>
<evidence type="ECO:0000256" key="1">
    <source>
        <dbReference type="ARBA" id="ARBA00004141"/>
    </source>
</evidence>
<dbReference type="InterPro" id="IPR000425">
    <property type="entry name" value="MIP"/>
</dbReference>
<accession>A0A9P1IB68</accession>
<dbReference type="Pfam" id="PF07203">
    <property type="entry name" value="DUF1412"/>
    <property type="match status" value="1"/>
</dbReference>
<keyword evidence="5 9" id="KW-1133">Transmembrane helix</keyword>
<dbReference type="GO" id="GO:0015254">
    <property type="term" value="F:glycerol channel activity"/>
    <property type="evidence" value="ECO:0007669"/>
    <property type="project" value="TreeGrafter"/>
</dbReference>
<evidence type="ECO:0000313" key="12">
    <source>
        <dbReference type="Proteomes" id="UP001152747"/>
    </source>
</evidence>
<feature type="transmembrane region" description="Helical" evidence="9">
    <location>
        <begin position="250"/>
        <end position="272"/>
    </location>
</feature>
<dbReference type="Gene3D" id="1.20.1080.10">
    <property type="entry name" value="Glycerol uptake facilitator protein"/>
    <property type="match status" value="1"/>
</dbReference>
<dbReference type="Proteomes" id="UP001152747">
    <property type="component" value="Unassembled WGS sequence"/>
</dbReference>
<sequence length="344" mass="38567">MLRSIFFILLITILAVNCAVLRTRRQVIHNLVNDRFYGGPTSLGWAQVPHIASPMYSPMTRKEDQLPERLHNHGFQEKILIRNLLAELFGTFALVFVGLAIVAQFHIGRGDTTQWIGVNIGWGFAIMFSVIATAQTSGGHLNPAVSLLLWSMGHLKLSWFVLYSIAQTIGAFLGAAGMYAYYYERFDAFDGGNRTILGRYGTAGCFASYPHKDLGYWGPYVDQTVGPAVLAFFVAVIIDERNKIRKEWHAMFFGFLVMMIGTGFGMNIGYPINPARDLGPRLFSYFIYGSGVFHSPYSQYWIAPAIAPFAGTLIGGWFYHFTLGMHLPDVEEEHKPENRKLLSA</sequence>
<evidence type="ECO:0000256" key="3">
    <source>
        <dbReference type="ARBA" id="ARBA00022448"/>
    </source>
</evidence>
<dbReference type="OrthoDB" id="3222at2759"/>
<comment type="caution">
    <text evidence="11">The sequence shown here is derived from an EMBL/GenBank/DDBJ whole genome shotgun (WGS) entry which is preliminary data.</text>
</comment>
<evidence type="ECO:0000256" key="2">
    <source>
        <dbReference type="ARBA" id="ARBA00006175"/>
    </source>
</evidence>
<comment type="similarity">
    <text evidence="2 8">Belongs to the MIP/aquaporin (TC 1.A.8) family.</text>
</comment>
<protein>
    <submittedName>
        <fullName evidence="11">Uncharacterized protein</fullName>
    </submittedName>
</protein>
<dbReference type="InterPro" id="IPR009853">
    <property type="entry name" value="DUF1412"/>
</dbReference>
<dbReference type="EMBL" id="CANHGI010000002">
    <property type="protein sequence ID" value="CAI5441721.1"/>
    <property type="molecule type" value="Genomic_DNA"/>
</dbReference>
<keyword evidence="6 9" id="KW-0472">Membrane</keyword>
<evidence type="ECO:0000256" key="10">
    <source>
        <dbReference type="SAM" id="SignalP"/>
    </source>
</evidence>
<gene>
    <name evidence="11" type="ORF">CAMP_LOCUS4358</name>
</gene>
<evidence type="ECO:0000256" key="7">
    <source>
        <dbReference type="ARBA" id="ARBA00045280"/>
    </source>
</evidence>
<feature type="chain" id="PRO_5040310907" evidence="10">
    <location>
        <begin position="19"/>
        <end position="344"/>
    </location>
</feature>
<keyword evidence="10" id="KW-0732">Signal</keyword>
<dbReference type="PANTHER" id="PTHR43829">
    <property type="entry name" value="AQUAPORIN OR AQUAGLYCEROPORIN RELATED"/>
    <property type="match status" value="1"/>
</dbReference>
<keyword evidence="3 8" id="KW-0813">Transport</keyword>
<proteinExistence type="inferred from homology"/>
<name>A0A9P1IB68_9PELO</name>
<dbReference type="FunFam" id="1.20.1080.10:FF:000035">
    <property type="entry name" value="AQuaPorin or aquaglyceroporin related"/>
    <property type="match status" value="1"/>
</dbReference>
<dbReference type="PRINTS" id="PR00783">
    <property type="entry name" value="MINTRINSICP"/>
</dbReference>